<dbReference type="Proteomes" id="UP000183832">
    <property type="component" value="Unassembled WGS sequence"/>
</dbReference>
<sequence length="85" mass="10266">MHNLHKMCVKYAENMHFYYKLLFVVPNQIEVKWEKFGLEIFPVCEILHDHHFISRFSKFVVSELGLFSWESQCFEVSTLMSYQVT</sequence>
<organism evidence="1 2">
    <name type="scientific">Clunio marinus</name>
    <dbReference type="NCBI Taxonomy" id="568069"/>
    <lineage>
        <taxon>Eukaryota</taxon>
        <taxon>Metazoa</taxon>
        <taxon>Ecdysozoa</taxon>
        <taxon>Arthropoda</taxon>
        <taxon>Hexapoda</taxon>
        <taxon>Insecta</taxon>
        <taxon>Pterygota</taxon>
        <taxon>Neoptera</taxon>
        <taxon>Endopterygota</taxon>
        <taxon>Diptera</taxon>
        <taxon>Nematocera</taxon>
        <taxon>Chironomoidea</taxon>
        <taxon>Chironomidae</taxon>
        <taxon>Clunio</taxon>
    </lineage>
</organism>
<evidence type="ECO:0000313" key="2">
    <source>
        <dbReference type="Proteomes" id="UP000183832"/>
    </source>
</evidence>
<accession>A0A1J1J1K2</accession>
<dbReference type="EMBL" id="CVRI01000065">
    <property type="protein sequence ID" value="CRL05818.1"/>
    <property type="molecule type" value="Genomic_DNA"/>
</dbReference>
<keyword evidence="2" id="KW-1185">Reference proteome</keyword>
<protein>
    <submittedName>
        <fullName evidence="1">CLUMA_CG018845, isoform A</fullName>
    </submittedName>
</protein>
<dbReference type="AlphaFoldDB" id="A0A1J1J1K2"/>
<evidence type="ECO:0000313" key="1">
    <source>
        <dbReference type="EMBL" id="CRL05818.1"/>
    </source>
</evidence>
<reference evidence="1 2" key="1">
    <citation type="submission" date="2015-04" db="EMBL/GenBank/DDBJ databases">
        <authorList>
            <person name="Syromyatnikov M.Y."/>
            <person name="Popov V.N."/>
        </authorList>
    </citation>
    <scope>NUCLEOTIDE SEQUENCE [LARGE SCALE GENOMIC DNA]</scope>
</reference>
<name>A0A1J1J1K2_9DIPT</name>
<gene>
    <name evidence="1" type="ORF">CLUMA_CG018845</name>
</gene>
<proteinExistence type="predicted"/>